<evidence type="ECO:0000256" key="1">
    <source>
        <dbReference type="ARBA" id="ARBA00000085"/>
    </source>
</evidence>
<dbReference type="Proteomes" id="UP000019141">
    <property type="component" value="Unassembled WGS sequence"/>
</dbReference>
<dbReference type="GO" id="GO:0009927">
    <property type="term" value="F:histidine phosphotransfer kinase activity"/>
    <property type="evidence" value="ECO:0007669"/>
    <property type="project" value="TreeGrafter"/>
</dbReference>
<comment type="caution">
    <text evidence="9">The sequence shown here is derived from an EMBL/GenBank/DDBJ whole genome shotgun (WGS) entry which is preliminary data.</text>
</comment>
<evidence type="ECO:0000259" key="7">
    <source>
        <dbReference type="PROSITE" id="PS50109"/>
    </source>
</evidence>
<evidence type="ECO:0000259" key="8">
    <source>
        <dbReference type="PROSITE" id="PS50110"/>
    </source>
</evidence>
<sequence length="404" mass="44792">MTAPSLRILLVEDDEDDYVITRDVLADITVWQLALEWVDTYEAALEAMADTRYDVCIIDYQLGNQTGLDVLREALRREYTSPIIMLTGQNDHRIDLEAMQAGAADYLIKGQISAPLLERSMRYAIERGRTLEMLRQHNELLEQTVQTRTAELQTAKEVAEAANQAKSLFLANMSHELRTPLHGILSFANLGLEKSTASKPAKLQHYFQKIVQNGQTLLTLLNDLLDLAKLDAGKTAFTFEPTDLKWLVHQVVEEFGALASERRLKLEFLTTGATPDVILDPDKIRQVCRNLLSNAVKFSPEGGAVTCRLYEQQPQVEAVTLTISDEGLGIPEDELEAIFDRFVQSSKTRNGAGGTGLGLAICQGIVAGHGGRIWAQNRPAGGAIFAIELPLHQEHPTHVVEHDS</sequence>
<dbReference type="PRINTS" id="PR00344">
    <property type="entry name" value="BCTRLSENSOR"/>
</dbReference>
<dbReference type="Gene3D" id="3.40.50.2300">
    <property type="match status" value="1"/>
</dbReference>
<dbReference type="SUPFAM" id="SSF47384">
    <property type="entry name" value="Homodimeric domain of signal transducing histidine kinase"/>
    <property type="match status" value="1"/>
</dbReference>
<evidence type="ECO:0000256" key="3">
    <source>
        <dbReference type="ARBA" id="ARBA00022553"/>
    </source>
</evidence>
<dbReference type="GO" id="GO:0005886">
    <property type="term" value="C:plasma membrane"/>
    <property type="evidence" value="ECO:0007669"/>
    <property type="project" value="TreeGrafter"/>
</dbReference>
<dbReference type="SUPFAM" id="SSF52172">
    <property type="entry name" value="CheY-like"/>
    <property type="match status" value="1"/>
</dbReference>
<feature type="domain" description="Histidine kinase" evidence="7">
    <location>
        <begin position="172"/>
        <end position="393"/>
    </location>
</feature>
<accession>W4LSE0</accession>
<feature type="domain" description="Response regulatory" evidence="8">
    <location>
        <begin position="7"/>
        <end position="124"/>
    </location>
</feature>
<dbReference type="CDD" id="cd00075">
    <property type="entry name" value="HATPase"/>
    <property type="match status" value="1"/>
</dbReference>
<dbReference type="CDD" id="cd00082">
    <property type="entry name" value="HisKA"/>
    <property type="match status" value="1"/>
</dbReference>
<evidence type="ECO:0000256" key="5">
    <source>
        <dbReference type="ARBA" id="ARBA00022777"/>
    </source>
</evidence>
<dbReference type="HOGENOM" id="CLU_000445_114_72_7"/>
<evidence type="ECO:0000313" key="10">
    <source>
        <dbReference type="Proteomes" id="UP000019141"/>
    </source>
</evidence>
<dbReference type="InterPro" id="IPR003661">
    <property type="entry name" value="HisK_dim/P_dom"/>
</dbReference>
<dbReference type="InterPro" id="IPR036890">
    <property type="entry name" value="HATPase_C_sf"/>
</dbReference>
<dbReference type="PANTHER" id="PTHR43047:SF72">
    <property type="entry name" value="OSMOSENSING HISTIDINE PROTEIN KINASE SLN1"/>
    <property type="match status" value="1"/>
</dbReference>
<dbReference type="PROSITE" id="PS50109">
    <property type="entry name" value="HIS_KIN"/>
    <property type="match status" value="1"/>
</dbReference>
<name>W4LSE0_ENTF1</name>
<reference evidence="9 10" key="1">
    <citation type="journal article" date="2014" name="Nature">
        <title>An environmental bacterial taxon with a large and distinct metabolic repertoire.</title>
        <authorList>
            <person name="Wilson M.C."/>
            <person name="Mori T."/>
            <person name="Ruckert C."/>
            <person name="Uria A.R."/>
            <person name="Helf M.J."/>
            <person name="Takada K."/>
            <person name="Gernert C."/>
            <person name="Steffens U.A."/>
            <person name="Heycke N."/>
            <person name="Schmitt S."/>
            <person name="Rinke C."/>
            <person name="Helfrich E.J."/>
            <person name="Brachmann A.O."/>
            <person name="Gurgui C."/>
            <person name="Wakimoto T."/>
            <person name="Kracht M."/>
            <person name="Crusemann M."/>
            <person name="Hentschel U."/>
            <person name="Abe I."/>
            <person name="Matsunaga S."/>
            <person name="Kalinowski J."/>
            <person name="Takeyama H."/>
            <person name="Piel J."/>
        </authorList>
    </citation>
    <scope>NUCLEOTIDE SEQUENCE [LARGE SCALE GENOMIC DNA]</scope>
    <source>
        <strain evidence="10">TSY1</strain>
    </source>
</reference>
<dbReference type="InterPro" id="IPR036097">
    <property type="entry name" value="HisK_dim/P_sf"/>
</dbReference>
<dbReference type="Pfam" id="PF00072">
    <property type="entry name" value="Response_reg"/>
    <property type="match status" value="1"/>
</dbReference>
<comment type="catalytic activity">
    <reaction evidence="1">
        <text>ATP + protein L-histidine = ADP + protein N-phospho-L-histidine.</text>
        <dbReference type="EC" id="2.7.13.3"/>
    </reaction>
</comment>
<dbReference type="Gene3D" id="1.10.287.130">
    <property type="match status" value="1"/>
</dbReference>
<proteinExistence type="predicted"/>
<dbReference type="SMART" id="SM00448">
    <property type="entry name" value="REC"/>
    <property type="match status" value="1"/>
</dbReference>
<dbReference type="Pfam" id="PF02518">
    <property type="entry name" value="HATPase_c"/>
    <property type="match status" value="1"/>
</dbReference>
<dbReference type="InterPro" id="IPR005467">
    <property type="entry name" value="His_kinase_dom"/>
</dbReference>
<dbReference type="CDD" id="cd00156">
    <property type="entry name" value="REC"/>
    <property type="match status" value="1"/>
</dbReference>
<dbReference type="InterPro" id="IPR004358">
    <property type="entry name" value="Sig_transdc_His_kin-like_C"/>
</dbReference>
<keyword evidence="5" id="KW-0418">Kinase</keyword>
<dbReference type="PROSITE" id="PS50110">
    <property type="entry name" value="RESPONSE_REGULATORY"/>
    <property type="match status" value="1"/>
</dbReference>
<dbReference type="Gene3D" id="3.30.565.10">
    <property type="entry name" value="Histidine kinase-like ATPase, C-terminal domain"/>
    <property type="match status" value="1"/>
</dbReference>
<dbReference type="GO" id="GO:0000155">
    <property type="term" value="F:phosphorelay sensor kinase activity"/>
    <property type="evidence" value="ECO:0007669"/>
    <property type="project" value="InterPro"/>
</dbReference>
<protein>
    <recommendedName>
        <fullName evidence="2">histidine kinase</fullName>
        <ecNumber evidence="2">2.7.13.3</ecNumber>
    </recommendedName>
</protein>
<dbReference type="SUPFAM" id="SSF55874">
    <property type="entry name" value="ATPase domain of HSP90 chaperone/DNA topoisomerase II/histidine kinase"/>
    <property type="match status" value="1"/>
</dbReference>
<dbReference type="EMBL" id="AZHW01000352">
    <property type="protein sequence ID" value="ETX00322.1"/>
    <property type="molecule type" value="Genomic_DNA"/>
</dbReference>
<keyword evidence="4" id="KW-0808">Transferase</keyword>
<organism evidence="9 10">
    <name type="scientific">Entotheonella factor</name>
    <dbReference type="NCBI Taxonomy" id="1429438"/>
    <lineage>
        <taxon>Bacteria</taxon>
        <taxon>Pseudomonadati</taxon>
        <taxon>Nitrospinota/Tectimicrobiota group</taxon>
        <taxon>Candidatus Tectimicrobiota</taxon>
        <taxon>Candidatus Entotheonellia</taxon>
        <taxon>Candidatus Entotheonellales</taxon>
        <taxon>Candidatus Entotheonellaceae</taxon>
        <taxon>Candidatus Entotheonella</taxon>
    </lineage>
</organism>
<keyword evidence="3 6" id="KW-0597">Phosphoprotein</keyword>
<evidence type="ECO:0000256" key="6">
    <source>
        <dbReference type="PROSITE-ProRule" id="PRU00169"/>
    </source>
</evidence>
<dbReference type="AlphaFoldDB" id="W4LSE0"/>
<evidence type="ECO:0000256" key="2">
    <source>
        <dbReference type="ARBA" id="ARBA00012438"/>
    </source>
</evidence>
<dbReference type="InterPro" id="IPR001789">
    <property type="entry name" value="Sig_transdc_resp-reg_receiver"/>
</dbReference>
<dbReference type="Pfam" id="PF00512">
    <property type="entry name" value="HisKA"/>
    <property type="match status" value="1"/>
</dbReference>
<feature type="modified residue" description="4-aspartylphosphate" evidence="6">
    <location>
        <position position="59"/>
    </location>
</feature>
<dbReference type="InterPro" id="IPR011006">
    <property type="entry name" value="CheY-like_superfamily"/>
</dbReference>
<keyword evidence="10" id="KW-1185">Reference proteome</keyword>
<dbReference type="EC" id="2.7.13.3" evidence="2"/>
<dbReference type="PANTHER" id="PTHR43047">
    <property type="entry name" value="TWO-COMPONENT HISTIDINE PROTEIN KINASE"/>
    <property type="match status" value="1"/>
</dbReference>
<evidence type="ECO:0000256" key="4">
    <source>
        <dbReference type="ARBA" id="ARBA00022679"/>
    </source>
</evidence>
<dbReference type="SMART" id="SM00387">
    <property type="entry name" value="HATPase_c"/>
    <property type="match status" value="1"/>
</dbReference>
<gene>
    <name evidence="9" type="ORF">ETSY1_11655</name>
</gene>
<evidence type="ECO:0000313" key="9">
    <source>
        <dbReference type="EMBL" id="ETX00322.1"/>
    </source>
</evidence>
<dbReference type="SMART" id="SM00388">
    <property type="entry name" value="HisKA"/>
    <property type="match status" value="1"/>
</dbReference>
<dbReference type="InterPro" id="IPR003594">
    <property type="entry name" value="HATPase_dom"/>
</dbReference>
<dbReference type="FunFam" id="3.30.565.10:FF:000006">
    <property type="entry name" value="Sensor histidine kinase WalK"/>
    <property type="match status" value="1"/>
</dbReference>